<dbReference type="CDD" id="cd00038">
    <property type="entry name" value="CAP_ED"/>
    <property type="match status" value="1"/>
</dbReference>
<dbReference type="InterPro" id="IPR036259">
    <property type="entry name" value="MFS_trans_sf"/>
</dbReference>
<feature type="transmembrane region" description="Helical" evidence="1">
    <location>
        <begin position="102"/>
        <end position="125"/>
    </location>
</feature>
<keyword evidence="4" id="KW-1185">Reference proteome</keyword>
<name>A0A078L319_9GAMM</name>
<feature type="transmembrane region" description="Helical" evidence="1">
    <location>
        <begin position="137"/>
        <end position="161"/>
    </location>
</feature>
<dbReference type="Proteomes" id="UP000044071">
    <property type="component" value="Unassembled WGS sequence"/>
</dbReference>
<protein>
    <submittedName>
        <fullName evidence="3">Cyclic nucleotide-binding domain protein</fullName>
    </submittedName>
</protein>
<dbReference type="Gene3D" id="2.60.120.10">
    <property type="entry name" value="Jelly Rolls"/>
    <property type="match status" value="1"/>
</dbReference>
<dbReference type="SUPFAM" id="SSF51206">
    <property type="entry name" value="cAMP-binding domain-like"/>
    <property type="match status" value="1"/>
</dbReference>
<dbReference type="STRING" id="1034943.BN59_02809"/>
<dbReference type="InterPro" id="IPR018490">
    <property type="entry name" value="cNMP-bd_dom_sf"/>
</dbReference>
<dbReference type="InterPro" id="IPR000595">
    <property type="entry name" value="cNMP-bd_dom"/>
</dbReference>
<accession>A0A078L319</accession>
<feature type="transmembrane region" description="Helical" evidence="1">
    <location>
        <begin position="297"/>
        <end position="316"/>
    </location>
</feature>
<sequence length="987" mass="112150">MGKILSDYERGNYYSVTLILVSSVSIAILLNTYSTALYLGNFSRSTLPYYFIVTSLISALSMVFLLPILGANNKKTILIVQAAAIALLVLFLIINGNHIKTIALIYSFLLIVLSGIFNATCWNIASSAFEFKRFKEYANQFLALSSIGSMGITALSYFAVAAFGENSILYLSTLMMVLNCIALFYTQMATLTDRKNSMSSASLKGYPIFSSLALFLGLINFLNILFNYQMMYILGKDHSMTEIAQFMTVFYLLVSGGSFIAQLISNRLLNNYGLSILFVLSTLCLVVLIVPSIFFPYLFLIALLNASALIVYASFVSLGRQISLNALPSSLKSKAQILIKAISNNLSRIAASLTLMLFAYHYEFYPYQLLSLIALGAMLFYGYKIKLYYGETLLGCIKERRFYLPLFTEAVDYHFLKQQVNELLTNEDSYKISIGLAILKWTNHQQIPQGLFILFESPEAIIRIKAYKALEHFPKVFKEDLLVHQIEKERDIEASWHLLQLIDKKYPEQIIQRSENFLVSSNPAYQAIAIIALIRGGELQQVELAIHTLQTLLKDKRDEHRLYALRVLKNIPIGNPVEAIQPLMIDNNYRIAKEAIQASKKFRDKRLASCLIQQLGKQRVSYDAARSLIDFKADVGYLLSKACLRANTHNYKPLIRVLCQINSQSVMRGLCRLVPNMPFLFSVELAKQIALQAAKIPLAPRLNQVIQKQIPVILRELAAYSSLVNAQKEDDKKSELLLRKHLIETKLICYLAAITDPQKIMIILPKLVSKQTSTQQNIQQELAYEYLDWLIKDRHLAKQVFDVVENKSSLTKEEISAFKFDPWTQRVLNEQLDERNTMETVDKVFALRKSSIFRHIPAELLIALAEECRVVQVPEQEVIYRVGDMIDTIYMILEGGDVQIQRKGKLINHAKDYDFLGLLTTLSDKECELDVISYKPTSLLALSKDVFNQLTEDYPDILRGISKYVVQLYYFSMDLEKRADAVDDIIC</sequence>
<dbReference type="EMBL" id="CCSB01000003">
    <property type="protein sequence ID" value="CDZ78499.1"/>
    <property type="molecule type" value="Genomic_DNA"/>
</dbReference>
<dbReference type="OrthoDB" id="5653586at2"/>
<evidence type="ECO:0000259" key="2">
    <source>
        <dbReference type="PROSITE" id="PS50042"/>
    </source>
</evidence>
<feature type="transmembrane region" description="Helical" evidence="1">
    <location>
        <begin position="365"/>
        <end position="383"/>
    </location>
</feature>
<dbReference type="SUPFAM" id="SSF48371">
    <property type="entry name" value="ARM repeat"/>
    <property type="match status" value="1"/>
</dbReference>
<dbReference type="CDD" id="cd06174">
    <property type="entry name" value="MFS"/>
    <property type="match status" value="1"/>
</dbReference>
<dbReference type="InterPro" id="IPR011989">
    <property type="entry name" value="ARM-like"/>
</dbReference>
<dbReference type="InterPro" id="IPR016024">
    <property type="entry name" value="ARM-type_fold"/>
</dbReference>
<feature type="transmembrane region" description="Helical" evidence="1">
    <location>
        <begin position="76"/>
        <end position="96"/>
    </location>
</feature>
<feature type="transmembrane region" description="Helical" evidence="1">
    <location>
        <begin position="272"/>
        <end position="291"/>
    </location>
</feature>
<evidence type="ECO:0000256" key="1">
    <source>
        <dbReference type="SAM" id="Phobius"/>
    </source>
</evidence>
<dbReference type="RefSeq" id="WP_044011637.1">
    <property type="nucleotide sequence ID" value="NZ_CCVW01000003.1"/>
</dbReference>
<gene>
    <name evidence="3" type="ORF">BN59_02809</name>
</gene>
<proteinExistence type="predicted"/>
<dbReference type="PROSITE" id="PS50042">
    <property type="entry name" value="CNMP_BINDING_3"/>
    <property type="match status" value="1"/>
</dbReference>
<keyword evidence="1" id="KW-1133">Transmembrane helix</keyword>
<feature type="domain" description="Cyclic nucleotide-binding" evidence="2">
    <location>
        <begin position="852"/>
        <end position="959"/>
    </location>
</feature>
<feature type="transmembrane region" description="Helical" evidence="1">
    <location>
        <begin position="246"/>
        <end position="265"/>
    </location>
</feature>
<dbReference type="Gene3D" id="1.25.10.10">
    <property type="entry name" value="Leucine-rich Repeat Variant"/>
    <property type="match status" value="1"/>
</dbReference>
<feature type="transmembrane region" description="Helical" evidence="1">
    <location>
        <begin position="167"/>
        <end position="185"/>
    </location>
</feature>
<keyword evidence="1" id="KW-0812">Transmembrane</keyword>
<dbReference type="SUPFAM" id="SSF103473">
    <property type="entry name" value="MFS general substrate transporter"/>
    <property type="match status" value="1"/>
</dbReference>
<reference evidence="3 4" key="1">
    <citation type="submission" date="2014-06" db="EMBL/GenBank/DDBJ databases">
        <authorList>
            <person name="Urmite Genomes Urmite Genomes"/>
        </authorList>
    </citation>
    <scope>NUCLEOTIDE SEQUENCE [LARGE SCALE GENOMIC DNA]</scope>
</reference>
<feature type="transmembrane region" description="Helical" evidence="1">
    <location>
        <begin position="50"/>
        <end position="69"/>
    </location>
</feature>
<keyword evidence="1" id="KW-0472">Membrane</keyword>
<evidence type="ECO:0000313" key="3">
    <source>
        <dbReference type="EMBL" id="CDZ78499.1"/>
    </source>
</evidence>
<dbReference type="AlphaFoldDB" id="A0A078L319"/>
<feature type="transmembrane region" description="Helical" evidence="1">
    <location>
        <begin position="12"/>
        <end position="30"/>
    </location>
</feature>
<feature type="transmembrane region" description="Helical" evidence="1">
    <location>
        <begin position="206"/>
        <end position="226"/>
    </location>
</feature>
<dbReference type="Pfam" id="PF00027">
    <property type="entry name" value="cNMP_binding"/>
    <property type="match status" value="1"/>
</dbReference>
<dbReference type="SMART" id="SM00100">
    <property type="entry name" value="cNMP"/>
    <property type="match status" value="1"/>
</dbReference>
<evidence type="ECO:0000313" key="4">
    <source>
        <dbReference type="Proteomes" id="UP000044071"/>
    </source>
</evidence>
<dbReference type="InterPro" id="IPR014710">
    <property type="entry name" value="RmlC-like_jellyroll"/>
</dbReference>
<organism evidence="3 4">
    <name type="scientific">Legionella massiliensis</name>
    <dbReference type="NCBI Taxonomy" id="1034943"/>
    <lineage>
        <taxon>Bacteria</taxon>
        <taxon>Pseudomonadati</taxon>
        <taxon>Pseudomonadota</taxon>
        <taxon>Gammaproteobacteria</taxon>
        <taxon>Legionellales</taxon>
        <taxon>Legionellaceae</taxon>
        <taxon>Legionella</taxon>
    </lineage>
</organism>